<evidence type="ECO:0000313" key="1">
    <source>
        <dbReference type="EMBL" id="CAB1441801.1"/>
    </source>
</evidence>
<keyword evidence="2" id="KW-1185">Reference proteome</keyword>
<gene>
    <name evidence="1" type="ORF">PLEPLA_LOCUS29529</name>
</gene>
<sequence>QRLKRQGTSALVALCVSLCCELRPPHNLPALPPSGASEKLTTSHLQECDPFDLPSDPGLAARLHRTTGKTALA</sequence>
<dbReference type="Proteomes" id="UP001153269">
    <property type="component" value="Unassembled WGS sequence"/>
</dbReference>
<accession>A0A9N7YXN9</accession>
<feature type="non-terminal residue" evidence="1">
    <location>
        <position position="73"/>
    </location>
</feature>
<dbReference type="EMBL" id="CADEAL010002713">
    <property type="protein sequence ID" value="CAB1441801.1"/>
    <property type="molecule type" value="Genomic_DNA"/>
</dbReference>
<organism evidence="1 2">
    <name type="scientific">Pleuronectes platessa</name>
    <name type="common">European plaice</name>
    <dbReference type="NCBI Taxonomy" id="8262"/>
    <lineage>
        <taxon>Eukaryota</taxon>
        <taxon>Metazoa</taxon>
        <taxon>Chordata</taxon>
        <taxon>Craniata</taxon>
        <taxon>Vertebrata</taxon>
        <taxon>Euteleostomi</taxon>
        <taxon>Actinopterygii</taxon>
        <taxon>Neopterygii</taxon>
        <taxon>Teleostei</taxon>
        <taxon>Neoteleostei</taxon>
        <taxon>Acanthomorphata</taxon>
        <taxon>Carangaria</taxon>
        <taxon>Pleuronectiformes</taxon>
        <taxon>Pleuronectoidei</taxon>
        <taxon>Pleuronectidae</taxon>
        <taxon>Pleuronectes</taxon>
    </lineage>
</organism>
<protein>
    <submittedName>
        <fullName evidence="1">Uncharacterized protein</fullName>
    </submittedName>
</protein>
<proteinExistence type="predicted"/>
<evidence type="ECO:0000313" key="2">
    <source>
        <dbReference type="Proteomes" id="UP001153269"/>
    </source>
</evidence>
<comment type="caution">
    <text evidence="1">The sequence shown here is derived from an EMBL/GenBank/DDBJ whole genome shotgun (WGS) entry which is preliminary data.</text>
</comment>
<name>A0A9N7YXN9_PLEPL</name>
<dbReference type="AlphaFoldDB" id="A0A9N7YXN9"/>
<reference evidence="1" key="1">
    <citation type="submission" date="2020-03" db="EMBL/GenBank/DDBJ databases">
        <authorList>
            <person name="Weist P."/>
        </authorList>
    </citation>
    <scope>NUCLEOTIDE SEQUENCE</scope>
</reference>